<dbReference type="EMBL" id="JBBPBM010000057">
    <property type="protein sequence ID" value="KAK8516702.1"/>
    <property type="molecule type" value="Genomic_DNA"/>
</dbReference>
<evidence type="ECO:0000313" key="1">
    <source>
        <dbReference type="EMBL" id="KAK8516702.1"/>
    </source>
</evidence>
<proteinExistence type="predicted"/>
<evidence type="ECO:0000313" key="2">
    <source>
        <dbReference type="Proteomes" id="UP001472677"/>
    </source>
</evidence>
<gene>
    <name evidence="1" type="ORF">V6N12_049423</name>
</gene>
<keyword evidence="2" id="KW-1185">Reference proteome</keyword>
<reference evidence="1 2" key="1">
    <citation type="journal article" date="2024" name="G3 (Bethesda)">
        <title>Genome assembly of Hibiscus sabdariffa L. provides insights into metabolisms of medicinal natural products.</title>
        <authorList>
            <person name="Kim T."/>
        </authorList>
    </citation>
    <scope>NUCLEOTIDE SEQUENCE [LARGE SCALE GENOMIC DNA]</scope>
    <source>
        <strain evidence="1">TK-2024</strain>
        <tissue evidence="1">Old leaves</tissue>
    </source>
</reference>
<organism evidence="1 2">
    <name type="scientific">Hibiscus sabdariffa</name>
    <name type="common">roselle</name>
    <dbReference type="NCBI Taxonomy" id="183260"/>
    <lineage>
        <taxon>Eukaryota</taxon>
        <taxon>Viridiplantae</taxon>
        <taxon>Streptophyta</taxon>
        <taxon>Embryophyta</taxon>
        <taxon>Tracheophyta</taxon>
        <taxon>Spermatophyta</taxon>
        <taxon>Magnoliopsida</taxon>
        <taxon>eudicotyledons</taxon>
        <taxon>Gunneridae</taxon>
        <taxon>Pentapetalae</taxon>
        <taxon>rosids</taxon>
        <taxon>malvids</taxon>
        <taxon>Malvales</taxon>
        <taxon>Malvaceae</taxon>
        <taxon>Malvoideae</taxon>
        <taxon>Hibiscus</taxon>
    </lineage>
</organism>
<dbReference type="Proteomes" id="UP001472677">
    <property type="component" value="Unassembled WGS sequence"/>
</dbReference>
<accession>A0ABR2CBP3</accession>
<protein>
    <submittedName>
        <fullName evidence="1">Uncharacterized protein</fullName>
    </submittedName>
</protein>
<name>A0ABR2CBP3_9ROSI</name>
<sequence>MMAIHPELTRVSMAKPPLQNGRTKPYSLSFRIQNCRQCLFVAGRISSKTEDATHSNASNSKQKLHCRQSEKFKNFNISIWHFNVYSETRCSGVLFAFAALHKGFPPSKLGPVTRLPP</sequence>
<comment type="caution">
    <text evidence="1">The sequence shown here is derived from an EMBL/GenBank/DDBJ whole genome shotgun (WGS) entry which is preliminary data.</text>
</comment>